<keyword evidence="3" id="KW-1185">Reference proteome</keyword>
<evidence type="ECO:0000313" key="3">
    <source>
        <dbReference type="Proteomes" id="UP000837857"/>
    </source>
</evidence>
<proteinExistence type="predicted"/>
<evidence type="ECO:0000313" key="2">
    <source>
        <dbReference type="EMBL" id="CAH2039935.1"/>
    </source>
</evidence>
<evidence type="ECO:0000256" key="1">
    <source>
        <dbReference type="SAM" id="MobiDB-lite"/>
    </source>
</evidence>
<reference evidence="2" key="1">
    <citation type="submission" date="2022-03" db="EMBL/GenBank/DDBJ databases">
        <authorList>
            <person name="Martin H S."/>
        </authorList>
    </citation>
    <scope>NUCLEOTIDE SEQUENCE</scope>
</reference>
<gene>
    <name evidence="2" type="ORF">IPOD504_LOCUS2126</name>
</gene>
<accession>A0ABN8HTQ3</accession>
<name>A0ABN8HTQ3_9NEOP</name>
<feature type="region of interest" description="Disordered" evidence="1">
    <location>
        <begin position="34"/>
        <end position="71"/>
    </location>
</feature>
<sequence length="71" mass="7495">MNARKDRAPELFRESISLTISRVESVAAKPYVGRAGAAAAAPPPRPPPLPAPPPPLRPGAPFGKQTDQFPI</sequence>
<dbReference type="Proteomes" id="UP000837857">
    <property type="component" value="Chromosome 11"/>
</dbReference>
<organism evidence="2 3">
    <name type="scientific">Iphiclides podalirius</name>
    <name type="common">scarce swallowtail</name>
    <dbReference type="NCBI Taxonomy" id="110791"/>
    <lineage>
        <taxon>Eukaryota</taxon>
        <taxon>Metazoa</taxon>
        <taxon>Ecdysozoa</taxon>
        <taxon>Arthropoda</taxon>
        <taxon>Hexapoda</taxon>
        <taxon>Insecta</taxon>
        <taxon>Pterygota</taxon>
        <taxon>Neoptera</taxon>
        <taxon>Endopterygota</taxon>
        <taxon>Lepidoptera</taxon>
        <taxon>Glossata</taxon>
        <taxon>Ditrysia</taxon>
        <taxon>Papilionoidea</taxon>
        <taxon>Papilionidae</taxon>
        <taxon>Papilioninae</taxon>
        <taxon>Iphiclides</taxon>
    </lineage>
</organism>
<feature type="non-terminal residue" evidence="2">
    <location>
        <position position="71"/>
    </location>
</feature>
<protein>
    <submittedName>
        <fullName evidence="2">Uncharacterized protein</fullName>
    </submittedName>
</protein>
<feature type="compositionally biased region" description="Pro residues" evidence="1">
    <location>
        <begin position="41"/>
        <end position="58"/>
    </location>
</feature>
<dbReference type="EMBL" id="OW152823">
    <property type="protein sequence ID" value="CAH2039935.1"/>
    <property type="molecule type" value="Genomic_DNA"/>
</dbReference>